<feature type="signal peptide" evidence="1">
    <location>
        <begin position="1"/>
        <end position="32"/>
    </location>
</feature>
<accession>A0A2G3E1A0</accession>
<evidence type="ECO:0000313" key="2">
    <source>
        <dbReference type="EMBL" id="PHU37001.1"/>
    </source>
</evidence>
<dbReference type="EMBL" id="PDYG01000090">
    <property type="protein sequence ID" value="PHU37001.1"/>
    <property type="molecule type" value="Genomic_DNA"/>
</dbReference>
<proteinExistence type="predicted"/>
<feature type="chain" id="PRO_5013861663" evidence="1">
    <location>
        <begin position="33"/>
        <end position="75"/>
    </location>
</feature>
<keyword evidence="1" id="KW-0732">Signal</keyword>
<comment type="caution">
    <text evidence="2">The sequence shown here is derived from an EMBL/GenBank/DDBJ whole genome shotgun (WGS) entry which is preliminary data.</text>
</comment>
<gene>
    <name evidence="2" type="ORF">CSX02_10260</name>
</gene>
<reference evidence="2 3" key="2">
    <citation type="submission" date="2017-10" db="EMBL/GenBank/DDBJ databases">
        <authorList>
            <person name="Banno H."/>
            <person name="Chua N.-H."/>
        </authorList>
    </citation>
    <scope>NUCLEOTIDE SEQUENCE [LARGE SCALE GENOMIC DNA]</scope>
    <source>
        <strain evidence="2 3">JK623</strain>
    </source>
</reference>
<sequence length="75" mass="8347">MKRKVKRLAKMLFSLLLCCALTLTSIQMPAYAKSGEWTGGQVDSGYRLKIVYSESAQNPKTNTSKVTATLYLVQD</sequence>
<organism evidence="2 3">
    <name type="scientific">Agathobacter ruminis</name>
    <dbReference type="NCBI Taxonomy" id="1712665"/>
    <lineage>
        <taxon>Bacteria</taxon>
        <taxon>Bacillati</taxon>
        <taxon>Bacillota</taxon>
        <taxon>Clostridia</taxon>
        <taxon>Lachnospirales</taxon>
        <taxon>Lachnospiraceae</taxon>
        <taxon>Agathobacter</taxon>
    </lineage>
</organism>
<dbReference type="Proteomes" id="UP000224563">
    <property type="component" value="Unassembled WGS sequence"/>
</dbReference>
<dbReference type="AlphaFoldDB" id="A0A2G3E1A0"/>
<dbReference type="RefSeq" id="WP_099386614.1">
    <property type="nucleotide sequence ID" value="NZ_JANSWH010000083.1"/>
</dbReference>
<reference evidence="2 3" key="1">
    <citation type="submission" date="2017-10" db="EMBL/GenBank/DDBJ databases">
        <title>Resolving the taxonomy of Roseburia spp., Eubacterium rectale and Agathobacter spp. through phylogenomic analysis.</title>
        <authorList>
            <person name="Sheridan P.O."/>
            <person name="Walker A.W."/>
            <person name="Duncan S.H."/>
            <person name="Scott K.P."/>
            <person name="Toole P.W.O."/>
            <person name="Luis P."/>
            <person name="Flint H.J."/>
        </authorList>
    </citation>
    <scope>NUCLEOTIDE SEQUENCE [LARGE SCALE GENOMIC DNA]</scope>
    <source>
        <strain evidence="2 3">JK623</strain>
    </source>
</reference>
<protein>
    <submittedName>
        <fullName evidence="2">Uncharacterized protein</fullName>
    </submittedName>
</protein>
<evidence type="ECO:0000256" key="1">
    <source>
        <dbReference type="SAM" id="SignalP"/>
    </source>
</evidence>
<evidence type="ECO:0000313" key="3">
    <source>
        <dbReference type="Proteomes" id="UP000224563"/>
    </source>
</evidence>
<keyword evidence="3" id="KW-1185">Reference proteome</keyword>
<name>A0A2G3E1A0_9FIRM</name>